<organism evidence="1 2">
    <name type="scientific">Corynebacterium propinquum</name>
    <dbReference type="NCBI Taxonomy" id="43769"/>
    <lineage>
        <taxon>Bacteria</taxon>
        <taxon>Bacillati</taxon>
        <taxon>Actinomycetota</taxon>
        <taxon>Actinomycetes</taxon>
        <taxon>Mycobacteriales</taxon>
        <taxon>Corynebacteriaceae</taxon>
        <taxon>Corynebacterium</taxon>
    </lineage>
</organism>
<dbReference type="AlphaFoldDB" id="A0AAP4BV23"/>
<dbReference type="InterPro" id="IPR021373">
    <property type="entry name" value="DUF2993"/>
</dbReference>
<protein>
    <submittedName>
        <fullName evidence="1">DUF2993 domain-containing protein</fullName>
    </submittedName>
</protein>
<dbReference type="Proteomes" id="UP001226160">
    <property type="component" value="Unassembled WGS sequence"/>
</dbReference>
<reference evidence="1" key="1">
    <citation type="submission" date="2023-05" db="EMBL/GenBank/DDBJ databases">
        <title>Metabolic capabilities are highly conserved among human nasal-associated Corynebacterium species in pangenomic analyses.</title>
        <authorList>
            <person name="Tran T.H."/>
            <person name="Roberts A.Q."/>
            <person name="Escapa I.F."/>
            <person name="Gao W."/>
            <person name="Conlan S."/>
            <person name="Kong H."/>
            <person name="Segre J.A."/>
            <person name="Kelly M.S."/>
            <person name="Lemon K.P."/>
        </authorList>
    </citation>
    <scope>NUCLEOTIDE SEQUENCE</scope>
    <source>
        <strain evidence="1">KPL2654</strain>
    </source>
</reference>
<sequence>MSSIVVKRTTARRVAWALGLAGVVGIAWIGDTAVASNVERTISDAVYETYAPKAGHELATPPSVYVGGIPFLQALGSAQVPVVGVSALDVDVDGVGMVNTGVTLQGVSAEPNQVWSGDFVGAKAQSMRRTLRLDGVAMGEWLDMKDLTISHPENISPGGGTATEAVFQGRPPGFHEQVSVLATLRLVGDEFQLRPKEIVSSSVHPDDADDDALAAFDLTVDTTTLPLDRAADAVYLEGGSIVFEAVRNNVIVQPEYLTPVGSAGNR</sequence>
<evidence type="ECO:0000313" key="1">
    <source>
        <dbReference type="EMBL" id="MDK4326041.1"/>
    </source>
</evidence>
<proteinExistence type="predicted"/>
<accession>A0AAP4BV23</accession>
<dbReference type="EMBL" id="JASNVP010000005">
    <property type="protein sequence ID" value="MDK4326041.1"/>
    <property type="molecule type" value="Genomic_DNA"/>
</dbReference>
<name>A0AAP4BV23_9CORY</name>
<evidence type="ECO:0000313" key="2">
    <source>
        <dbReference type="Proteomes" id="UP001226160"/>
    </source>
</evidence>
<dbReference type="RefSeq" id="WP_049149873.1">
    <property type="nucleotide sequence ID" value="NZ_CP091865.1"/>
</dbReference>
<gene>
    <name evidence="1" type="ORF">QPX54_05855</name>
</gene>
<dbReference type="Pfam" id="PF11209">
    <property type="entry name" value="LmeA"/>
    <property type="match status" value="1"/>
</dbReference>
<comment type="caution">
    <text evidence="1">The sequence shown here is derived from an EMBL/GenBank/DDBJ whole genome shotgun (WGS) entry which is preliminary data.</text>
</comment>